<dbReference type="Gene3D" id="3.30.70.270">
    <property type="match status" value="1"/>
</dbReference>
<sequence length="629" mass="65698">MSPESEQSRADGSARGSNELLEPVVPILLSAVAVVACLTVDAGPPALALSIAPALLGVAGLLGWRGTTALLVRATSLATIAFVLPVVDVALVPHVLQWWYAIAAVYPLLLVRYGSTLAVALGLALYVQYPLGTASPTATTASWVLRAVLVGGIGLIVARAGAAYRDARDSARRRQLAAEAAERELHHATTHDALTGMPNRTSLDLFIDIALHARSGEPDDQVALLVLDLDRFKNVNETLGHLAGDRLLREAAERLLGSLGPDQRAARLGGDEFAVVCAATSAADAQLAGERLVELFDEPVEVGGAPYRIGLSVGVALSGHGIEERSDLLRSADAAMYAAKRSGRGRAVSFDAAMSEDVAANLAVEQQLREAISLGAATGPTMSADAITAVFQPVVDLDSGLAVSAEALARWELDGQAISPLRFVPLAEELGLGRELAVVVARQAMHALAGWRTQGMHDIGSVAINISATDLLSPGLADELAELVRDCGLPPGSLTLEITERDVVDDVERTRATLQELRTRGITVAVDDFGTGFSSLAYLARLPLQVLKIDREFVATLHADDTIARTVVGLAKSFGMDCIAEGIETPEQLGALFALGVNAGQGWHLGRPVSAQGFPAAVAAQAQPASSST</sequence>
<feature type="domain" description="EAL" evidence="2">
    <location>
        <begin position="361"/>
        <end position="622"/>
    </location>
</feature>
<feature type="domain" description="GGDEF" evidence="3">
    <location>
        <begin position="220"/>
        <end position="352"/>
    </location>
</feature>
<evidence type="ECO:0000256" key="1">
    <source>
        <dbReference type="SAM" id="Phobius"/>
    </source>
</evidence>
<dbReference type="PANTHER" id="PTHR33121:SF70">
    <property type="entry name" value="SIGNALING PROTEIN YKOW"/>
    <property type="match status" value="1"/>
</dbReference>
<dbReference type="CDD" id="cd01948">
    <property type="entry name" value="EAL"/>
    <property type="match status" value="1"/>
</dbReference>
<evidence type="ECO:0000313" key="5">
    <source>
        <dbReference type="Proteomes" id="UP001596189"/>
    </source>
</evidence>
<dbReference type="CDD" id="cd01949">
    <property type="entry name" value="GGDEF"/>
    <property type="match status" value="1"/>
</dbReference>
<evidence type="ECO:0000259" key="3">
    <source>
        <dbReference type="PROSITE" id="PS50887"/>
    </source>
</evidence>
<comment type="caution">
    <text evidence="4">The sequence shown here is derived from an EMBL/GenBank/DDBJ whole genome shotgun (WGS) entry which is preliminary data.</text>
</comment>
<dbReference type="SMART" id="SM00052">
    <property type="entry name" value="EAL"/>
    <property type="match status" value="1"/>
</dbReference>
<dbReference type="SUPFAM" id="SSF141868">
    <property type="entry name" value="EAL domain-like"/>
    <property type="match status" value="1"/>
</dbReference>
<dbReference type="SUPFAM" id="SSF55073">
    <property type="entry name" value="Nucleotide cyclase"/>
    <property type="match status" value="1"/>
</dbReference>
<feature type="transmembrane region" description="Helical" evidence="1">
    <location>
        <begin position="47"/>
        <end position="64"/>
    </location>
</feature>
<feature type="transmembrane region" description="Helical" evidence="1">
    <location>
        <begin position="143"/>
        <end position="164"/>
    </location>
</feature>
<keyword evidence="1" id="KW-0472">Membrane</keyword>
<keyword evidence="5" id="KW-1185">Reference proteome</keyword>
<dbReference type="RefSeq" id="WP_345715552.1">
    <property type="nucleotide sequence ID" value="NZ_BAABFP010000002.1"/>
</dbReference>
<dbReference type="Gene3D" id="3.20.20.450">
    <property type="entry name" value="EAL domain"/>
    <property type="match status" value="1"/>
</dbReference>
<protein>
    <submittedName>
        <fullName evidence="4">Bifunctional diguanylate cyclase/phosphodiesterase</fullName>
    </submittedName>
</protein>
<dbReference type="InterPro" id="IPR050706">
    <property type="entry name" value="Cyclic-di-GMP_PDE-like"/>
</dbReference>
<organism evidence="4 5">
    <name type="scientific">Angustibacter luteus</name>
    <dbReference type="NCBI Taxonomy" id="658456"/>
    <lineage>
        <taxon>Bacteria</taxon>
        <taxon>Bacillati</taxon>
        <taxon>Actinomycetota</taxon>
        <taxon>Actinomycetes</taxon>
        <taxon>Kineosporiales</taxon>
        <taxon>Kineosporiaceae</taxon>
    </lineage>
</organism>
<dbReference type="InterPro" id="IPR000160">
    <property type="entry name" value="GGDEF_dom"/>
</dbReference>
<proteinExistence type="predicted"/>
<gene>
    <name evidence="4" type="ORF">ACFQDO_11560</name>
</gene>
<evidence type="ECO:0000313" key="4">
    <source>
        <dbReference type="EMBL" id="MFC6007767.1"/>
    </source>
</evidence>
<reference evidence="5" key="1">
    <citation type="journal article" date="2019" name="Int. J. Syst. Evol. Microbiol.">
        <title>The Global Catalogue of Microorganisms (GCM) 10K type strain sequencing project: providing services to taxonomists for standard genome sequencing and annotation.</title>
        <authorList>
            <consortium name="The Broad Institute Genomics Platform"/>
            <consortium name="The Broad Institute Genome Sequencing Center for Infectious Disease"/>
            <person name="Wu L."/>
            <person name="Ma J."/>
        </authorList>
    </citation>
    <scope>NUCLEOTIDE SEQUENCE [LARGE SCALE GENOMIC DNA]</scope>
    <source>
        <strain evidence="5">KACC 14249</strain>
    </source>
</reference>
<dbReference type="EMBL" id="JBHSRD010000004">
    <property type="protein sequence ID" value="MFC6007767.1"/>
    <property type="molecule type" value="Genomic_DNA"/>
</dbReference>
<accession>A0ABW1JFV7</accession>
<evidence type="ECO:0000259" key="2">
    <source>
        <dbReference type="PROSITE" id="PS50883"/>
    </source>
</evidence>
<feature type="transmembrane region" description="Helical" evidence="1">
    <location>
        <begin position="98"/>
        <end position="123"/>
    </location>
</feature>
<dbReference type="SMART" id="SM00267">
    <property type="entry name" value="GGDEF"/>
    <property type="match status" value="1"/>
</dbReference>
<keyword evidence="1" id="KW-0812">Transmembrane</keyword>
<keyword evidence="1" id="KW-1133">Transmembrane helix</keyword>
<dbReference type="Pfam" id="PF00563">
    <property type="entry name" value="EAL"/>
    <property type="match status" value="1"/>
</dbReference>
<dbReference type="Proteomes" id="UP001596189">
    <property type="component" value="Unassembled WGS sequence"/>
</dbReference>
<dbReference type="InterPro" id="IPR001633">
    <property type="entry name" value="EAL_dom"/>
</dbReference>
<dbReference type="PANTHER" id="PTHR33121">
    <property type="entry name" value="CYCLIC DI-GMP PHOSPHODIESTERASE PDEF"/>
    <property type="match status" value="1"/>
</dbReference>
<dbReference type="InterPro" id="IPR043128">
    <property type="entry name" value="Rev_trsase/Diguanyl_cyclase"/>
</dbReference>
<dbReference type="NCBIfam" id="TIGR00254">
    <property type="entry name" value="GGDEF"/>
    <property type="match status" value="1"/>
</dbReference>
<dbReference type="Pfam" id="PF00990">
    <property type="entry name" value="GGDEF"/>
    <property type="match status" value="1"/>
</dbReference>
<name>A0ABW1JFV7_9ACTN</name>
<dbReference type="InterPro" id="IPR029787">
    <property type="entry name" value="Nucleotide_cyclase"/>
</dbReference>
<dbReference type="InterPro" id="IPR035919">
    <property type="entry name" value="EAL_sf"/>
</dbReference>
<feature type="transmembrane region" description="Helical" evidence="1">
    <location>
        <begin position="20"/>
        <end position="40"/>
    </location>
</feature>
<dbReference type="PROSITE" id="PS50887">
    <property type="entry name" value="GGDEF"/>
    <property type="match status" value="1"/>
</dbReference>
<dbReference type="PROSITE" id="PS50883">
    <property type="entry name" value="EAL"/>
    <property type="match status" value="1"/>
</dbReference>
<feature type="transmembrane region" description="Helical" evidence="1">
    <location>
        <begin position="70"/>
        <end position="91"/>
    </location>
</feature>